<gene>
    <name evidence="4" type="ORF">JY572_35750</name>
</gene>
<dbReference type="Proteomes" id="UP000663090">
    <property type="component" value="Chromosome"/>
</dbReference>
<accession>A0ABX7N4J6</accession>
<feature type="region of interest" description="Disordered" evidence="1">
    <location>
        <begin position="114"/>
        <end position="185"/>
    </location>
</feature>
<evidence type="ECO:0000256" key="1">
    <source>
        <dbReference type="SAM" id="MobiDB-lite"/>
    </source>
</evidence>
<feature type="compositionally biased region" description="Polar residues" evidence="1">
    <location>
        <begin position="140"/>
        <end position="152"/>
    </location>
</feature>
<protein>
    <submittedName>
        <fullName evidence="4">Protein BatD</fullName>
    </submittedName>
</protein>
<dbReference type="PANTHER" id="PTHR40940">
    <property type="entry name" value="PROTEIN BATD-RELATED"/>
    <property type="match status" value="1"/>
</dbReference>
<evidence type="ECO:0000313" key="4">
    <source>
        <dbReference type="EMBL" id="QSQ13635.1"/>
    </source>
</evidence>
<keyword evidence="2" id="KW-0812">Transmembrane</keyword>
<keyword evidence="2" id="KW-0472">Membrane</keyword>
<feature type="compositionally biased region" description="Low complexity" evidence="1">
    <location>
        <begin position="431"/>
        <end position="443"/>
    </location>
</feature>
<reference evidence="4 5" key="1">
    <citation type="submission" date="2021-02" db="EMBL/GenBank/DDBJ databases">
        <title>De Novo genome assembly of isolated myxobacteria.</title>
        <authorList>
            <person name="Stevens D.C."/>
        </authorList>
    </citation>
    <scope>NUCLEOTIDE SEQUENCE [LARGE SCALE GENOMIC DNA]</scope>
    <source>
        <strain evidence="4 5">SCHIC003</strain>
    </source>
</reference>
<keyword evidence="5" id="KW-1185">Reference proteome</keyword>
<keyword evidence="2" id="KW-1133">Transmembrane helix</keyword>
<name>A0ABX7N4J6_9BACT</name>
<organism evidence="4 5">
    <name type="scientific">Myxococcus landrumensis</name>
    <dbReference type="NCBI Taxonomy" id="2813577"/>
    <lineage>
        <taxon>Bacteria</taxon>
        <taxon>Pseudomonadati</taxon>
        <taxon>Myxococcota</taxon>
        <taxon>Myxococcia</taxon>
        <taxon>Myxococcales</taxon>
        <taxon>Cystobacterineae</taxon>
        <taxon>Myxococcaceae</taxon>
        <taxon>Myxococcus</taxon>
    </lineage>
</organism>
<evidence type="ECO:0000313" key="5">
    <source>
        <dbReference type="Proteomes" id="UP000663090"/>
    </source>
</evidence>
<feature type="chain" id="PRO_5046051827" evidence="3">
    <location>
        <begin position="28"/>
        <end position="624"/>
    </location>
</feature>
<keyword evidence="3" id="KW-0732">Signal</keyword>
<feature type="region of interest" description="Disordered" evidence="1">
    <location>
        <begin position="428"/>
        <end position="459"/>
    </location>
</feature>
<dbReference type="RefSeq" id="WP_206715447.1">
    <property type="nucleotide sequence ID" value="NZ_CP071091.1"/>
</dbReference>
<dbReference type="Pfam" id="PF13584">
    <property type="entry name" value="BatD"/>
    <property type="match status" value="2"/>
</dbReference>
<dbReference type="EMBL" id="CP071091">
    <property type="protein sequence ID" value="QSQ13635.1"/>
    <property type="molecule type" value="Genomic_DNA"/>
</dbReference>
<dbReference type="PANTHER" id="PTHR40940:SF2">
    <property type="entry name" value="BATD"/>
    <property type="match status" value="1"/>
</dbReference>
<evidence type="ECO:0000256" key="2">
    <source>
        <dbReference type="SAM" id="Phobius"/>
    </source>
</evidence>
<feature type="transmembrane region" description="Helical" evidence="2">
    <location>
        <begin position="483"/>
        <end position="504"/>
    </location>
</feature>
<proteinExistence type="predicted"/>
<evidence type="ECO:0000256" key="3">
    <source>
        <dbReference type="SAM" id="SignalP"/>
    </source>
</evidence>
<dbReference type="InterPro" id="IPR025738">
    <property type="entry name" value="BatD"/>
</dbReference>
<feature type="signal peptide" evidence="3">
    <location>
        <begin position="1"/>
        <end position="27"/>
    </location>
</feature>
<sequence length="624" mass="66839">MRRTGSSGPLGAVLVGLALLASAPAWAASLEFYQTVNSEEVGTEDTFVLTVVTKDAPEDAKVRLPRSDDFEVLNSSRSSQRSISLSGGGPPVIQDVTKYVLTMRANRAGNLTIPAAEMSTGGKTHRTESLQISVKPGRLGSSSRAQGGTPQGRSRDPFASLPSSQPDPFADEPVEDSPSIPRGDSDLFLRSSLDRDEVFVGEQVTLTLHIYARVDLSSVDSVMMPKLEGFWSEELDSPSRLEPEQKFVGGVPYRVYLLRRRAIFPVKSGTLSISAAEADITTGFLFAGHRLHRVSNALKVKVNPLPPGAPPGMSNANVGSWRLSVDVSQTRVELGQPVTVKVILEGSGNVKNVTPPKLVGPAPLKVYDPTTTDKVTPVRNKVQGRRVVEYLVMPQRTGTFTLPALEFPFFDSRTRKYEVARTEPITLTVEPSAGGASSLPSSSMPVQDPGNGPKNLLTPDGVRPVRFQARFVGPSEPPWKRAYFLPLVAAPLGLLLGFALLGGVRGRLATRSEADRGRQQAKAARKRLVEAEKLQAGADSGAFYAEVEKALHAFLGARLGGPVTGLTREVISERMTTAGVAPERRARVLYVLEACDLGRYGGGGDAAARQQVLDAAVAAMEGWA</sequence>